<dbReference type="FunFam" id="3.40.50.720:FF:000084">
    <property type="entry name" value="Short-chain dehydrogenase reductase"/>
    <property type="match status" value="1"/>
</dbReference>
<dbReference type="NCBIfam" id="NF005372">
    <property type="entry name" value="PRK06914.1"/>
    <property type="match status" value="1"/>
</dbReference>
<sequence>MMGVNFLKWQEYYLSLSNFNTYVFIVVRRIVVNQNVNSPPVALVTGASSGFGLLVSVALAREGYRVIASMRNMQNKEMLATVAREAGVYDRIEVISLDVTDFAAVESVVNDVSNRYGRIDVLVNNAGFVVGGFVEELTLEEWERQFATNFFGLVAVTKAVLPIMRTQRSGKIINISSISGRVGFPAMGPYVASKFAVEGFSESLRLEMLPYGVYVVLIEPGSFKTNIWSKGLQGVSVRSGSPYEKEMKTIMQYVNRVAKTAPPPDEVIRQIIKVVQSPTPHLRYPVGRGVTLTLRLKNWLPWKWWEWIVMKSLKQK</sequence>
<dbReference type="InterPro" id="IPR002347">
    <property type="entry name" value="SDR_fam"/>
</dbReference>
<dbReference type="eggNOG" id="COG4221">
    <property type="taxonomic scope" value="Bacteria"/>
</dbReference>
<dbReference type="Proteomes" id="UP000000742">
    <property type="component" value="Chromosome"/>
</dbReference>
<dbReference type="Gene3D" id="3.40.50.720">
    <property type="entry name" value="NAD(P)-binding Rossmann-like Domain"/>
    <property type="match status" value="1"/>
</dbReference>
<dbReference type="AlphaFoldDB" id="B7GI05"/>
<dbReference type="PROSITE" id="PS00061">
    <property type="entry name" value="ADH_SHORT"/>
    <property type="match status" value="1"/>
</dbReference>
<dbReference type="PANTHER" id="PTHR43976:SF16">
    <property type="entry name" value="SHORT-CHAIN DEHYDROGENASE_REDUCTASE FAMILY PROTEIN"/>
    <property type="match status" value="1"/>
</dbReference>
<evidence type="ECO:0000256" key="2">
    <source>
        <dbReference type="ARBA" id="ARBA00023002"/>
    </source>
</evidence>
<proteinExistence type="inferred from homology"/>
<feature type="domain" description="Ketoreductase" evidence="4">
    <location>
        <begin position="40"/>
        <end position="221"/>
    </location>
</feature>
<dbReference type="PRINTS" id="PR00081">
    <property type="entry name" value="GDHRDH"/>
</dbReference>
<dbReference type="GO" id="GO:0008206">
    <property type="term" value="P:bile acid metabolic process"/>
    <property type="evidence" value="ECO:0007669"/>
    <property type="project" value="UniProtKB-ARBA"/>
</dbReference>
<dbReference type="SUPFAM" id="SSF51735">
    <property type="entry name" value="NAD(P)-binding Rossmann-fold domains"/>
    <property type="match status" value="1"/>
</dbReference>
<dbReference type="EMBL" id="CP000922">
    <property type="protein sequence ID" value="ACJ33786.1"/>
    <property type="molecule type" value="Genomic_DNA"/>
</dbReference>
<keyword evidence="2" id="KW-0560">Oxidoreductase</keyword>
<dbReference type="KEGG" id="afl:Aflv_1418"/>
<evidence type="ECO:0000256" key="1">
    <source>
        <dbReference type="ARBA" id="ARBA00006484"/>
    </source>
</evidence>
<dbReference type="GO" id="GO:0016491">
    <property type="term" value="F:oxidoreductase activity"/>
    <property type="evidence" value="ECO:0007669"/>
    <property type="project" value="UniProtKB-KW"/>
</dbReference>
<evidence type="ECO:0000259" key="4">
    <source>
        <dbReference type="SMART" id="SM00822"/>
    </source>
</evidence>
<organism evidence="5 6">
    <name type="scientific">Anoxybacillus flavithermus (strain DSM 21510 / WK1)</name>
    <dbReference type="NCBI Taxonomy" id="491915"/>
    <lineage>
        <taxon>Bacteria</taxon>
        <taxon>Bacillati</taxon>
        <taxon>Bacillota</taxon>
        <taxon>Bacilli</taxon>
        <taxon>Bacillales</taxon>
        <taxon>Anoxybacillaceae</taxon>
        <taxon>Anoxybacillus</taxon>
    </lineage>
</organism>
<reference evidence="5 6" key="1">
    <citation type="journal article" date="2008" name="Genome Biol.">
        <title>Encapsulated in silica: genome, proteome and physiology of the thermophilic bacterium Anoxybacillus flavithermus WK1.</title>
        <authorList>
            <person name="Saw J.H."/>
            <person name="Mountain B.W."/>
            <person name="Feng L."/>
            <person name="Omelchenko M.V."/>
            <person name="Hou S."/>
            <person name="Saito J.A."/>
            <person name="Stott M.B."/>
            <person name="Li D."/>
            <person name="Zhao G."/>
            <person name="Wu J."/>
            <person name="Galperin M.Y."/>
            <person name="Koonin E.V."/>
            <person name="Makarova K.S."/>
            <person name="Wolf Y.I."/>
            <person name="Rigden D.J."/>
            <person name="Dunfield P.F."/>
            <person name="Wang L."/>
            <person name="Alam M."/>
        </authorList>
    </citation>
    <scope>NUCLEOTIDE SEQUENCE [LARGE SCALE GENOMIC DNA]</scope>
    <source>
        <strain evidence="6">DSM 21510 / WK1</strain>
    </source>
</reference>
<evidence type="ECO:0000313" key="6">
    <source>
        <dbReference type="Proteomes" id="UP000000742"/>
    </source>
</evidence>
<dbReference type="SMART" id="SM00822">
    <property type="entry name" value="PKS_KR"/>
    <property type="match status" value="1"/>
</dbReference>
<dbReference type="Pfam" id="PF00106">
    <property type="entry name" value="adh_short"/>
    <property type="match status" value="1"/>
</dbReference>
<dbReference type="InterPro" id="IPR057326">
    <property type="entry name" value="KR_dom"/>
</dbReference>
<accession>B7GI05</accession>
<dbReference type="InterPro" id="IPR020904">
    <property type="entry name" value="Sc_DH/Rdtase_CS"/>
</dbReference>
<dbReference type="PANTHER" id="PTHR43976">
    <property type="entry name" value="SHORT CHAIN DEHYDROGENASE"/>
    <property type="match status" value="1"/>
</dbReference>
<dbReference type="InterPro" id="IPR051911">
    <property type="entry name" value="SDR_oxidoreductase"/>
</dbReference>
<dbReference type="CDD" id="cd05374">
    <property type="entry name" value="17beta-HSD-like_SDR_c"/>
    <property type="match status" value="1"/>
</dbReference>
<gene>
    <name evidence="5" type="ordered locus">Aflv_1418</name>
</gene>
<dbReference type="HOGENOM" id="CLU_010194_2_9_9"/>
<dbReference type="PRINTS" id="PR00080">
    <property type="entry name" value="SDRFAMILY"/>
</dbReference>
<comment type="similarity">
    <text evidence="1 3">Belongs to the short-chain dehydrogenases/reductases (SDR) family.</text>
</comment>
<dbReference type="STRING" id="491915.Aflv_1418"/>
<evidence type="ECO:0000313" key="5">
    <source>
        <dbReference type="EMBL" id="ACJ33786.1"/>
    </source>
</evidence>
<name>B7GI05_ANOFW</name>
<dbReference type="InterPro" id="IPR036291">
    <property type="entry name" value="NAD(P)-bd_dom_sf"/>
</dbReference>
<evidence type="ECO:0000256" key="3">
    <source>
        <dbReference type="RuleBase" id="RU000363"/>
    </source>
</evidence>
<protein>
    <submittedName>
        <fullName evidence="5">Dehydrogenase</fullName>
    </submittedName>
</protein>